<dbReference type="InterPro" id="IPR013940">
    <property type="entry name" value="Spo22/ZIP4/TEX11"/>
</dbReference>
<dbReference type="Gene3D" id="1.25.40.10">
    <property type="entry name" value="Tetratricopeptide repeat domain"/>
    <property type="match status" value="2"/>
</dbReference>
<proteinExistence type="predicted"/>
<accession>A0A8W8J1Z9</accession>
<dbReference type="GO" id="GO:0007131">
    <property type="term" value="P:reciprocal meiotic recombination"/>
    <property type="evidence" value="ECO:0007669"/>
    <property type="project" value="TreeGrafter"/>
</dbReference>
<reference evidence="5" key="1">
    <citation type="submission" date="2022-08" db="UniProtKB">
        <authorList>
            <consortium name="EnsemblMetazoa"/>
        </authorList>
    </citation>
    <scope>IDENTIFICATION</scope>
    <source>
        <strain evidence="5">05x7-T-G4-1.051#20</strain>
    </source>
</reference>
<dbReference type="PANTHER" id="PTHR47083:SF1">
    <property type="entry name" value="TESTIS-EXPRESSED PROTEIN 11"/>
    <property type="match status" value="1"/>
</dbReference>
<dbReference type="PROSITE" id="PS50005">
    <property type="entry name" value="TPR"/>
    <property type="match status" value="1"/>
</dbReference>
<feature type="repeat" description="TPR" evidence="3">
    <location>
        <begin position="450"/>
        <end position="483"/>
    </location>
</feature>
<dbReference type="Pfam" id="PF08631">
    <property type="entry name" value="SPO22"/>
    <property type="match status" value="1"/>
</dbReference>
<dbReference type="PANTHER" id="PTHR47083">
    <property type="entry name" value="TESTIS-EXPRESSED PROTEIN 11"/>
    <property type="match status" value="1"/>
</dbReference>
<dbReference type="Proteomes" id="UP000005408">
    <property type="component" value="Unassembled WGS sequence"/>
</dbReference>
<keyword evidence="4" id="KW-0175">Coiled coil</keyword>
<dbReference type="GO" id="GO:0000801">
    <property type="term" value="C:central element"/>
    <property type="evidence" value="ECO:0007669"/>
    <property type="project" value="TreeGrafter"/>
</dbReference>
<evidence type="ECO:0000256" key="3">
    <source>
        <dbReference type="PROSITE-ProRule" id="PRU00339"/>
    </source>
</evidence>
<keyword evidence="3" id="KW-0802">TPR repeat</keyword>
<dbReference type="InterPro" id="IPR042861">
    <property type="entry name" value="TEX11"/>
</dbReference>
<dbReference type="GO" id="GO:0007130">
    <property type="term" value="P:synaptonemal complex assembly"/>
    <property type="evidence" value="ECO:0007669"/>
    <property type="project" value="TreeGrafter"/>
</dbReference>
<sequence length="929" mass="105879">MDCYLVAYDLKSLIRDICGRESQEDGSWCDLVEKAFRLSDKVMTEIQQNPNKGIMEQLETVAVNLWNFTVSLKTGRRLSLLSNAKLRHICLKIVEATVITTEDTMKIKRKIAMGLKTARAWLDTKDIPMAIKVLDLTDQFIKQLQKLVIEDINKLGASDSLEKEKLDVEQDLFKLLCYKAEASVAQSENSTALELIQIAKEMLIRFPQEGAFLSMLCYNFGVELYQKKKLEEAVSWLKESFEMGKHQTNLDARNQARTLRLLASVYLEMDQEDLLQKALNAVTLANNEYPHPSGLFLYLRILLKAKEPNSVINKAILDIMQQPGISPDVGINTALILSKNERHDLAVGLMKELLKKFEHSANIGDLLMSNFDILLAARDKQSLKEFVEFCIVENNTHRALEPAVKSRFHIEFWALAYTADEEKNYQEALDWYNYSLSLYSREESGDQNLARLHRNRATCYLNLGQMDKATEAVNEAKKLDPSSINTLFMLFKLALAGSNVEQAKDVLQNMCSEVAKLENTDKESEAQKLICQAAFMAYESHKESTASLALECLANCSSDLYQTLTALRCLIRLKLSQVDQDKSLSLEDIGILRDIRMAYNKLLQAQDIGGKMSQKQSEEASWFMRVAWNLALKCEKKPDLMKDLFILCSQYSGLCPDDEENTLMRKKTCLLMAAAACLQQARTEGMMGVIKQNFLEETIHLIHECKVINQQIKQEMDLDSSLDSRSRDKADILMLMYEFEACCKLEDPTVEEVIEVLLKIPNPDPKPFETIAALSLEPPSHHKNIAVRALKIAIRKHQQQPTVDYQRISALFHSLIQMALNSVSDNTKQEALGYYGEVVDLIDKKAQKDYPEIETQWLMVKAWNCGITFFSSGRYELAEKWCSTGMSLLKYLTPGMQSNYSERMTNTYADILDQMDKRKIKKSKKGLEE</sequence>
<dbReference type="SUPFAM" id="SSF48452">
    <property type="entry name" value="TPR-like"/>
    <property type="match status" value="2"/>
</dbReference>
<dbReference type="Pfam" id="PF13181">
    <property type="entry name" value="TPR_8"/>
    <property type="match status" value="1"/>
</dbReference>
<evidence type="ECO:0000313" key="6">
    <source>
        <dbReference type="Proteomes" id="UP000005408"/>
    </source>
</evidence>
<dbReference type="OMA" id="NYETQMN"/>
<dbReference type="OrthoDB" id="65716at2759"/>
<evidence type="ECO:0000313" key="5">
    <source>
        <dbReference type="EnsemblMetazoa" id="G16894.1:cds"/>
    </source>
</evidence>
<feature type="coiled-coil region" evidence="4">
    <location>
        <begin position="500"/>
        <end position="527"/>
    </location>
</feature>
<keyword evidence="6" id="KW-1185">Reference proteome</keyword>
<dbReference type="InterPro" id="IPR019734">
    <property type="entry name" value="TPR_rpt"/>
</dbReference>
<name>A0A8W8J1Z9_MAGGI</name>
<evidence type="ECO:0000256" key="1">
    <source>
        <dbReference type="ARBA" id="ARBA00023254"/>
    </source>
</evidence>
<organism evidence="5 6">
    <name type="scientific">Magallana gigas</name>
    <name type="common">Pacific oyster</name>
    <name type="synonym">Crassostrea gigas</name>
    <dbReference type="NCBI Taxonomy" id="29159"/>
    <lineage>
        <taxon>Eukaryota</taxon>
        <taxon>Metazoa</taxon>
        <taxon>Spiralia</taxon>
        <taxon>Lophotrochozoa</taxon>
        <taxon>Mollusca</taxon>
        <taxon>Bivalvia</taxon>
        <taxon>Autobranchia</taxon>
        <taxon>Pteriomorphia</taxon>
        <taxon>Ostreida</taxon>
        <taxon>Ostreoidea</taxon>
        <taxon>Ostreidae</taxon>
        <taxon>Magallana</taxon>
    </lineage>
</organism>
<dbReference type="InterPro" id="IPR011990">
    <property type="entry name" value="TPR-like_helical_dom_sf"/>
</dbReference>
<keyword evidence="1" id="KW-0469">Meiosis</keyword>
<dbReference type="EnsemblMetazoa" id="G16894.1">
    <property type="protein sequence ID" value="G16894.1:cds"/>
    <property type="gene ID" value="G16894"/>
</dbReference>
<evidence type="ECO:0000256" key="4">
    <source>
        <dbReference type="SAM" id="Coils"/>
    </source>
</evidence>
<dbReference type="AlphaFoldDB" id="A0A8W8J1Z9"/>
<protein>
    <recommendedName>
        <fullName evidence="2">Protein ZIP4 homolog</fullName>
    </recommendedName>
</protein>
<dbReference type="GO" id="GO:0007060">
    <property type="term" value="P:male meiosis chromosome segregation"/>
    <property type="evidence" value="ECO:0007669"/>
    <property type="project" value="TreeGrafter"/>
</dbReference>
<dbReference type="SMART" id="SM00028">
    <property type="entry name" value="TPR"/>
    <property type="match status" value="4"/>
</dbReference>
<evidence type="ECO:0000256" key="2">
    <source>
        <dbReference type="ARBA" id="ARBA00031845"/>
    </source>
</evidence>